<dbReference type="AlphaFoldDB" id="A0A345XS90"/>
<evidence type="ECO:0000256" key="1">
    <source>
        <dbReference type="ARBA" id="ARBA00023015"/>
    </source>
</evidence>
<dbReference type="PANTHER" id="PTHR43537:SF24">
    <property type="entry name" value="GLUCONATE OPERON TRANSCRIPTIONAL REPRESSOR"/>
    <property type="match status" value="1"/>
</dbReference>
<sequence>MKLFPVGGKLKTLGRQLPEAGRKLYRLPVSPETPPANGERPPSREHVAAALRRRIHDGDWHPGTSLPTQQELEAEFGVKRTVIRQALGILQREGLVAMGRGAPATVAETTPAHRETDGPRPAGVELADRVQVALQAPHVTIDAFSLTTETLNAAFSGAMPAITSGTLSPRSIAVRVLLPGPEARLAFPRPVSDDAGDSRPLERSHAKMRRYASTLRDQLLALQELELVPQVSIDIRTVAITPVQKLYLLNGTESLIGYYQLVEHSVEIDKEELEIYDAFGFRTKLFRSSNGPDRRDEQDAAFVEESQLWYESLWSTIARPFALD</sequence>
<evidence type="ECO:0000313" key="6">
    <source>
        <dbReference type="Proteomes" id="UP000254425"/>
    </source>
</evidence>
<dbReference type="InterPro" id="IPR036390">
    <property type="entry name" value="WH_DNA-bd_sf"/>
</dbReference>
<organism evidence="5 6">
    <name type="scientific">Streptomyces armeniacus</name>
    <dbReference type="NCBI Taxonomy" id="83291"/>
    <lineage>
        <taxon>Bacteria</taxon>
        <taxon>Bacillati</taxon>
        <taxon>Actinomycetota</taxon>
        <taxon>Actinomycetes</taxon>
        <taxon>Kitasatosporales</taxon>
        <taxon>Streptomycetaceae</taxon>
        <taxon>Streptomyces</taxon>
    </lineage>
</organism>
<dbReference type="SUPFAM" id="SSF46785">
    <property type="entry name" value="Winged helix' DNA-binding domain"/>
    <property type="match status" value="1"/>
</dbReference>
<evidence type="ECO:0000313" key="5">
    <source>
        <dbReference type="EMBL" id="AXK34506.1"/>
    </source>
</evidence>
<dbReference type="EMBL" id="CP031320">
    <property type="protein sequence ID" value="AXK34506.1"/>
    <property type="molecule type" value="Genomic_DNA"/>
</dbReference>
<dbReference type="PANTHER" id="PTHR43537">
    <property type="entry name" value="TRANSCRIPTIONAL REGULATOR, GNTR FAMILY"/>
    <property type="match status" value="1"/>
</dbReference>
<dbReference type="GO" id="GO:0003677">
    <property type="term" value="F:DNA binding"/>
    <property type="evidence" value="ECO:0007669"/>
    <property type="project" value="UniProtKB-KW"/>
</dbReference>
<evidence type="ECO:0000259" key="4">
    <source>
        <dbReference type="PROSITE" id="PS50949"/>
    </source>
</evidence>
<dbReference type="PROSITE" id="PS50949">
    <property type="entry name" value="HTH_GNTR"/>
    <property type="match status" value="1"/>
</dbReference>
<name>A0A345XS90_9ACTN</name>
<dbReference type="Proteomes" id="UP000254425">
    <property type="component" value="Chromosome"/>
</dbReference>
<accession>A0A345XS90</accession>
<gene>
    <name evidence="5" type="ORF">DVA86_19510</name>
</gene>
<dbReference type="SMART" id="SM00345">
    <property type="entry name" value="HTH_GNTR"/>
    <property type="match status" value="1"/>
</dbReference>
<evidence type="ECO:0000256" key="2">
    <source>
        <dbReference type="ARBA" id="ARBA00023125"/>
    </source>
</evidence>
<proteinExistence type="predicted"/>
<keyword evidence="3" id="KW-0804">Transcription</keyword>
<keyword evidence="2" id="KW-0238">DNA-binding</keyword>
<protein>
    <submittedName>
        <fullName evidence="5">GntR family transcriptional regulator</fullName>
    </submittedName>
</protein>
<dbReference type="Gene3D" id="1.10.10.10">
    <property type="entry name" value="Winged helix-like DNA-binding domain superfamily/Winged helix DNA-binding domain"/>
    <property type="match status" value="1"/>
</dbReference>
<evidence type="ECO:0000256" key="3">
    <source>
        <dbReference type="ARBA" id="ARBA00023163"/>
    </source>
</evidence>
<dbReference type="CDD" id="cd07377">
    <property type="entry name" value="WHTH_GntR"/>
    <property type="match status" value="1"/>
</dbReference>
<dbReference type="GO" id="GO:0003700">
    <property type="term" value="F:DNA-binding transcription factor activity"/>
    <property type="evidence" value="ECO:0007669"/>
    <property type="project" value="InterPro"/>
</dbReference>
<feature type="domain" description="HTH gntR-type" evidence="4">
    <location>
        <begin position="41"/>
        <end position="109"/>
    </location>
</feature>
<keyword evidence="6" id="KW-1185">Reference proteome</keyword>
<dbReference type="PRINTS" id="PR00035">
    <property type="entry name" value="HTHGNTR"/>
</dbReference>
<dbReference type="InterPro" id="IPR036388">
    <property type="entry name" value="WH-like_DNA-bd_sf"/>
</dbReference>
<dbReference type="InterPro" id="IPR000524">
    <property type="entry name" value="Tscrpt_reg_HTH_GntR"/>
</dbReference>
<reference evidence="5 6" key="1">
    <citation type="submission" date="2018-07" db="EMBL/GenBank/DDBJ databases">
        <title>Draft genome of the type strain Streptomyces armeniacus ATCC 15676.</title>
        <authorList>
            <person name="Labana P."/>
            <person name="Gosse J.T."/>
            <person name="Boddy C.N."/>
        </authorList>
    </citation>
    <scope>NUCLEOTIDE SEQUENCE [LARGE SCALE GENOMIC DNA]</scope>
    <source>
        <strain evidence="5 6">ATCC 15676</strain>
    </source>
</reference>
<dbReference type="KEGG" id="sarm:DVA86_19510"/>
<keyword evidence="1" id="KW-0805">Transcription regulation</keyword>
<dbReference type="Pfam" id="PF00392">
    <property type="entry name" value="GntR"/>
    <property type="match status" value="1"/>
</dbReference>